<dbReference type="PANTHER" id="PTHR22916">
    <property type="entry name" value="GLYCOSYLTRANSFERASE"/>
    <property type="match status" value="1"/>
</dbReference>
<dbReference type="GO" id="GO:0016758">
    <property type="term" value="F:hexosyltransferase activity"/>
    <property type="evidence" value="ECO:0007669"/>
    <property type="project" value="UniProtKB-ARBA"/>
</dbReference>
<dbReference type="SUPFAM" id="SSF53448">
    <property type="entry name" value="Nucleotide-diphospho-sugar transferases"/>
    <property type="match status" value="1"/>
</dbReference>
<name>A0A316HNS9_9SPHI</name>
<evidence type="ECO:0000313" key="2">
    <source>
        <dbReference type="EMBL" id="PWK79875.1"/>
    </source>
</evidence>
<dbReference type="InterPro" id="IPR001173">
    <property type="entry name" value="Glyco_trans_2-like"/>
</dbReference>
<gene>
    <name evidence="2" type="ORF">LX99_00335</name>
</gene>
<evidence type="ECO:0000313" key="3">
    <source>
        <dbReference type="Proteomes" id="UP000245678"/>
    </source>
</evidence>
<keyword evidence="2" id="KW-0808">Transferase</keyword>
<dbReference type="InterPro" id="IPR029044">
    <property type="entry name" value="Nucleotide-diphossugar_trans"/>
</dbReference>
<sequence>MTPFFSIIIPLYNSGKTLQQTLDSITRQTFKSLELVLVDGGSVDDTQFIVSNFRKAGKTAVQFISEPDKGIYDAMNKGIDLAKGQWLYFMGGDDLLAENVVLQTIYEVIENQNIDLIYGNVTGITSGTKYADDTPNKVLSRGIHHQGVFYKREIFNYTGNYRLDFKVAADYHLTLKVFCNTVFATKYINTNIAYFGEAGLSSTMYDYRFYSYHYRFLAKNKGVEQVEDKLSLINQSVYCCLYLARQKQSIGFAWINILYYVTMPNPLGIAQRIKTFLRMLAWTIKSSK</sequence>
<dbReference type="RefSeq" id="WP_109605837.1">
    <property type="nucleotide sequence ID" value="NZ_QGHA01000001.1"/>
</dbReference>
<evidence type="ECO:0000259" key="1">
    <source>
        <dbReference type="Pfam" id="PF00535"/>
    </source>
</evidence>
<reference evidence="2 3" key="1">
    <citation type="submission" date="2018-05" db="EMBL/GenBank/DDBJ databases">
        <title>Genomic Encyclopedia of Archaeal and Bacterial Type Strains, Phase II (KMG-II): from individual species to whole genera.</title>
        <authorList>
            <person name="Goeker M."/>
        </authorList>
    </citation>
    <scope>NUCLEOTIDE SEQUENCE [LARGE SCALE GENOMIC DNA]</scope>
    <source>
        <strain evidence="2 3">DSM 19975</strain>
    </source>
</reference>
<protein>
    <submittedName>
        <fullName evidence="2">Glycosyltransferase involved in cell wall biosynthesis</fullName>
    </submittedName>
</protein>
<dbReference type="Proteomes" id="UP000245678">
    <property type="component" value="Unassembled WGS sequence"/>
</dbReference>
<dbReference type="AlphaFoldDB" id="A0A316HNS9"/>
<keyword evidence="3" id="KW-1185">Reference proteome</keyword>
<dbReference type="EMBL" id="QGHA01000001">
    <property type="protein sequence ID" value="PWK79875.1"/>
    <property type="molecule type" value="Genomic_DNA"/>
</dbReference>
<proteinExistence type="predicted"/>
<dbReference type="PANTHER" id="PTHR22916:SF3">
    <property type="entry name" value="UDP-GLCNAC:BETAGAL BETA-1,3-N-ACETYLGLUCOSAMINYLTRANSFERASE-LIKE PROTEIN 1"/>
    <property type="match status" value="1"/>
</dbReference>
<accession>A0A316HNS9</accession>
<dbReference type="Gene3D" id="3.90.550.10">
    <property type="entry name" value="Spore Coat Polysaccharide Biosynthesis Protein SpsA, Chain A"/>
    <property type="match status" value="1"/>
</dbReference>
<organism evidence="2 3">
    <name type="scientific">Mucilaginibacter oryzae</name>
    <dbReference type="NCBI Taxonomy" id="468058"/>
    <lineage>
        <taxon>Bacteria</taxon>
        <taxon>Pseudomonadati</taxon>
        <taxon>Bacteroidota</taxon>
        <taxon>Sphingobacteriia</taxon>
        <taxon>Sphingobacteriales</taxon>
        <taxon>Sphingobacteriaceae</taxon>
        <taxon>Mucilaginibacter</taxon>
    </lineage>
</organism>
<comment type="caution">
    <text evidence="2">The sequence shown here is derived from an EMBL/GenBank/DDBJ whole genome shotgun (WGS) entry which is preliminary data.</text>
</comment>
<dbReference type="CDD" id="cd06433">
    <property type="entry name" value="GT_2_WfgS_like"/>
    <property type="match status" value="1"/>
</dbReference>
<dbReference type="Pfam" id="PF00535">
    <property type="entry name" value="Glycos_transf_2"/>
    <property type="match status" value="1"/>
</dbReference>
<feature type="domain" description="Glycosyltransferase 2-like" evidence="1">
    <location>
        <begin position="6"/>
        <end position="161"/>
    </location>
</feature>